<dbReference type="PROSITE" id="PS00018">
    <property type="entry name" value="EF_HAND_1"/>
    <property type="match status" value="1"/>
</dbReference>
<gene>
    <name evidence="3" type="ORF">WMSIL1_LOCUS4995</name>
</gene>
<dbReference type="Proteomes" id="UP000321570">
    <property type="component" value="Unassembled WGS sequence"/>
</dbReference>
<sequence length="94" mass="10590">MSQEMPKQALVHTLEKMLEPVSGKVVYLTATDLLAVWDFFDINHDGALTGEEYELFVRIFGEILKSVFPNHKRISIPDIITASINPGMPYQIGI</sequence>
<accession>A0A564YCZ2</accession>
<protein>
    <recommendedName>
        <fullName evidence="2">EF-hand domain-containing protein</fullName>
    </recommendedName>
</protein>
<evidence type="ECO:0000313" key="3">
    <source>
        <dbReference type="EMBL" id="VUZ45066.1"/>
    </source>
</evidence>
<dbReference type="InterPro" id="IPR018247">
    <property type="entry name" value="EF_Hand_1_Ca_BS"/>
</dbReference>
<evidence type="ECO:0000259" key="2">
    <source>
        <dbReference type="PROSITE" id="PS50222"/>
    </source>
</evidence>
<organism evidence="3 4">
    <name type="scientific">Hymenolepis diminuta</name>
    <name type="common">Rat tapeworm</name>
    <dbReference type="NCBI Taxonomy" id="6216"/>
    <lineage>
        <taxon>Eukaryota</taxon>
        <taxon>Metazoa</taxon>
        <taxon>Spiralia</taxon>
        <taxon>Lophotrochozoa</taxon>
        <taxon>Platyhelminthes</taxon>
        <taxon>Cestoda</taxon>
        <taxon>Eucestoda</taxon>
        <taxon>Cyclophyllidea</taxon>
        <taxon>Hymenolepididae</taxon>
        <taxon>Hymenolepis</taxon>
    </lineage>
</organism>
<dbReference type="InterPro" id="IPR002048">
    <property type="entry name" value="EF_hand_dom"/>
</dbReference>
<proteinExistence type="predicted"/>
<name>A0A564YCZ2_HYMDI</name>
<dbReference type="EMBL" id="CABIJS010000155">
    <property type="protein sequence ID" value="VUZ45066.1"/>
    <property type="molecule type" value="Genomic_DNA"/>
</dbReference>
<reference evidence="3 4" key="1">
    <citation type="submission" date="2019-07" db="EMBL/GenBank/DDBJ databases">
        <authorList>
            <person name="Jastrzebski P J."/>
            <person name="Paukszto L."/>
            <person name="Jastrzebski P J."/>
        </authorList>
    </citation>
    <scope>NUCLEOTIDE SEQUENCE [LARGE SCALE GENOMIC DNA]</scope>
    <source>
        <strain evidence="3 4">WMS-il1</strain>
    </source>
</reference>
<keyword evidence="1" id="KW-0106">Calcium</keyword>
<feature type="non-terminal residue" evidence="3">
    <location>
        <position position="94"/>
    </location>
</feature>
<evidence type="ECO:0000313" key="4">
    <source>
        <dbReference type="Proteomes" id="UP000321570"/>
    </source>
</evidence>
<keyword evidence="4" id="KW-1185">Reference proteome</keyword>
<dbReference type="InterPro" id="IPR011992">
    <property type="entry name" value="EF-hand-dom_pair"/>
</dbReference>
<evidence type="ECO:0000256" key="1">
    <source>
        <dbReference type="ARBA" id="ARBA00022837"/>
    </source>
</evidence>
<dbReference type="PROSITE" id="PS50222">
    <property type="entry name" value="EF_HAND_2"/>
    <property type="match status" value="1"/>
</dbReference>
<dbReference type="GO" id="GO:0005509">
    <property type="term" value="F:calcium ion binding"/>
    <property type="evidence" value="ECO:0007669"/>
    <property type="project" value="InterPro"/>
</dbReference>
<feature type="domain" description="EF-hand" evidence="2">
    <location>
        <begin position="28"/>
        <end position="63"/>
    </location>
</feature>
<dbReference type="AlphaFoldDB" id="A0A564YCZ2"/>
<dbReference type="SUPFAM" id="SSF47473">
    <property type="entry name" value="EF-hand"/>
    <property type="match status" value="1"/>
</dbReference>